<comment type="caution">
    <text evidence="1">The sequence shown here is derived from an EMBL/GenBank/DDBJ whole genome shotgun (WGS) entry which is preliminary data.</text>
</comment>
<proteinExistence type="predicted"/>
<keyword evidence="2" id="KW-1185">Reference proteome</keyword>
<dbReference type="EMBL" id="BMAV01015827">
    <property type="protein sequence ID" value="GFY66114.1"/>
    <property type="molecule type" value="Genomic_DNA"/>
</dbReference>
<sequence>METLTMLSPITSLLKPLWTRTQNPHIGNNAPKGREGIFPRHPVILKVAEEIGWGPWENVSYIDNQLPKTQIPVHLSVEMQPPRHPGFLTFKTLHKPPRLGPDPNFYLTNFA</sequence>
<dbReference type="AlphaFoldDB" id="A0A8X6Y755"/>
<gene>
    <name evidence="1" type="ORF">TNIN_423751</name>
</gene>
<reference evidence="1" key="1">
    <citation type="submission" date="2020-08" db="EMBL/GenBank/DDBJ databases">
        <title>Multicomponent nature underlies the extraordinary mechanical properties of spider dragline silk.</title>
        <authorList>
            <person name="Kono N."/>
            <person name="Nakamura H."/>
            <person name="Mori M."/>
            <person name="Yoshida Y."/>
            <person name="Ohtoshi R."/>
            <person name="Malay A.D."/>
            <person name="Moran D.A.P."/>
            <person name="Tomita M."/>
            <person name="Numata K."/>
            <person name="Arakawa K."/>
        </authorList>
    </citation>
    <scope>NUCLEOTIDE SEQUENCE</scope>
</reference>
<evidence type="ECO:0000313" key="1">
    <source>
        <dbReference type="EMBL" id="GFY66114.1"/>
    </source>
</evidence>
<dbReference type="Proteomes" id="UP000886998">
    <property type="component" value="Unassembled WGS sequence"/>
</dbReference>
<organism evidence="1 2">
    <name type="scientific">Trichonephila inaurata madagascariensis</name>
    <dbReference type="NCBI Taxonomy" id="2747483"/>
    <lineage>
        <taxon>Eukaryota</taxon>
        <taxon>Metazoa</taxon>
        <taxon>Ecdysozoa</taxon>
        <taxon>Arthropoda</taxon>
        <taxon>Chelicerata</taxon>
        <taxon>Arachnida</taxon>
        <taxon>Araneae</taxon>
        <taxon>Araneomorphae</taxon>
        <taxon>Entelegynae</taxon>
        <taxon>Araneoidea</taxon>
        <taxon>Nephilidae</taxon>
        <taxon>Trichonephila</taxon>
        <taxon>Trichonephila inaurata</taxon>
    </lineage>
</organism>
<name>A0A8X6Y755_9ARAC</name>
<protein>
    <submittedName>
        <fullName evidence="1">Uncharacterized protein</fullName>
    </submittedName>
</protein>
<accession>A0A8X6Y755</accession>
<evidence type="ECO:0000313" key="2">
    <source>
        <dbReference type="Proteomes" id="UP000886998"/>
    </source>
</evidence>